<evidence type="ECO:0000313" key="3">
    <source>
        <dbReference type="WBParaSite" id="nRc.2.0.1.t44889-RA"/>
    </source>
</evidence>
<organism evidence="2 3">
    <name type="scientific">Romanomermis culicivorax</name>
    <name type="common">Nematode worm</name>
    <dbReference type="NCBI Taxonomy" id="13658"/>
    <lineage>
        <taxon>Eukaryota</taxon>
        <taxon>Metazoa</taxon>
        <taxon>Ecdysozoa</taxon>
        <taxon>Nematoda</taxon>
        <taxon>Enoplea</taxon>
        <taxon>Dorylaimia</taxon>
        <taxon>Mermithida</taxon>
        <taxon>Mermithoidea</taxon>
        <taxon>Mermithidae</taxon>
        <taxon>Romanomermis</taxon>
    </lineage>
</organism>
<name>A0A915L134_ROMCU</name>
<feature type="region of interest" description="Disordered" evidence="1">
    <location>
        <begin position="1"/>
        <end position="51"/>
    </location>
</feature>
<protein>
    <submittedName>
        <fullName evidence="3">Uncharacterized protein</fullName>
    </submittedName>
</protein>
<keyword evidence="2" id="KW-1185">Reference proteome</keyword>
<dbReference type="WBParaSite" id="nRc.2.0.1.t44889-RA">
    <property type="protein sequence ID" value="nRc.2.0.1.t44889-RA"/>
    <property type="gene ID" value="nRc.2.0.1.g44889"/>
</dbReference>
<dbReference type="Proteomes" id="UP000887565">
    <property type="component" value="Unplaced"/>
</dbReference>
<evidence type="ECO:0000256" key="1">
    <source>
        <dbReference type="SAM" id="MobiDB-lite"/>
    </source>
</evidence>
<evidence type="ECO:0000313" key="2">
    <source>
        <dbReference type="Proteomes" id="UP000887565"/>
    </source>
</evidence>
<reference evidence="3" key="1">
    <citation type="submission" date="2022-11" db="UniProtKB">
        <authorList>
            <consortium name="WormBaseParasite"/>
        </authorList>
    </citation>
    <scope>IDENTIFICATION</scope>
</reference>
<dbReference type="AlphaFoldDB" id="A0A915L134"/>
<accession>A0A915L134</accession>
<proteinExistence type="predicted"/>
<sequence length="111" mass="13008">MIPSDLKTLTKQFPKPENSRLAPLPTSTANRVRAKSNGPETPKRSKYRKREKTINYEKEPEVEQRAKIGDKNPKNMRLPCDLQQIQLRHPTTQKMWFRQGKHQDAKTEILD</sequence>